<keyword evidence="2" id="KW-1185">Reference proteome</keyword>
<reference evidence="1 2" key="1">
    <citation type="submission" date="2019-12" db="EMBL/GenBank/DDBJ databases">
        <title>Genomic-based taxomic classification of the family Erythrobacteraceae.</title>
        <authorList>
            <person name="Xu L."/>
        </authorList>
    </citation>
    <scope>NUCLEOTIDE SEQUENCE [LARGE SCALE GENOMIC DNA]</scope>
    <source>
        <strain evidence="1 2">KCTC 52259</strain>
    </source>
</reference>
<dbReference type="EMBL" id="WTYU01000001">
    <property type="protein sequence ID" value="MXP13970.1"/>
    <property type="molecule type" value="Genomic_DNA"/>
</dbReference>
<organism evidence="1 2">
    <name type="scientific">Allopontixanthobacter confluentis</name>
    <dbReference type="NCBI Taxonomy" id="1849021"/>
    <lineage>
        <taxon>Bacteria</taxon>
        <taxon>Pseudomonadati</taxon>
        <taxon>Pseudomonadota</taxon>
        <taxon>Alphaproteobacteria</taxon>
        <taxon>Sphingomonadales</taxon>
        <taxon>Erythrobacteraceae</taxon>
        <taxon>Allopontixanthobacter</taxon>
    </lineage>
</organism>
<evidence type="ECO:0000313" key="1">
    <source>
        <dbReference type="EMBL" id="MXP13970.1"/>
    </source>
</evidence>
<dbReference type="Proteomes" id="UP000473531">
    <property type="component" value="Unassembled WGS sequence"/>
</dbReference>
<dbReference type="AlphaFoldDB" id="A0A6L7GEE2"/>
<protein>
    <submittedName>
        <fullName evidence="1">Uncharacterized protein</fullName>
    </submittedName>
</protein>
<dbReference type="RefSeq" id="WP_160600186.1">
    <property type="nucleotide sequence ID" value="NZ_WTYU01000001.1"/>
</dbReference>
<accession>A0A6L7GEE2</accession>
<dbReference type="OrthoDB" id="7427292at2"/>
<gene>
    <name evidence="1" type="ORF">GRI44_04315</name>
</gene>
<evidence type="ECO:0000313" key="2">
    <source>
        <dbReference type="Proteomes" id="UP000473531"/>
    </source>
</evidence>
<name>A0A6L7GEE2_9SPHN</name>
<sequence>MSVIREAISTLASVDISHDPVESADETSASANAWLELLAHGMTFDLRHLEPDAGAHVPEFEHFYDCPPGVIDSETEASLLVPGPHLSGGERSLPVARVMAGVVASLSTKLPSLMAVGWPPARAVSSPSFFRTTVEAWNAGGPFPALGLTSFQRLENGALQSAGLAYFTGQEVRLDADFAGDRAQATQLAIRLINQLVQHGALKEAEAIMAPDGSQLRLEPAENGRIIRVWRG</sequence>
<proteinExistence type="predicted"/>
<comment type="caution">
    <text evidence="1">The sequence shown here is derived from an EMBL/GenBank/DDBJ whole genome shotgun (WGS) entry which is preliminary data.</text>
</comment>